<feature type="domain" description="PIN" evidence="8">
    <location>
        <begin position="3"/>
        <end position="123"/>
    </location>
</feature>
<sequence length="131" mass="14653">MRYMLDTNMISAIVYEPRGKVFQKLQEVGEGNVFTSIIVHGEVWYGVQKRGSEELAQKVANVTKRLHVAPFTMPGDLKYAEVRLALRKGSNIGPNDLWIAAHALALDAVLVTANESEFSRVPGLTIENWLR</sequence>
<dbReference type="PATRIC" id="fig|1612624.7.peg.4305"/>
<evidence type="ECO:0000256" key="1">
    <source>
        <dbReference type="ARBA" id="ARBA00001946"/>
    </source>
</evidence>
<dbReference type="InterPro" id="IPR050556">
    <property type="entry name" value="Type_II_TA_system_RNase"/>
</dbReference>
<dbReference type="RefSeq" id="WP_068954366.1">
    <property type="nucleotide sequence ID" value="NZ_LGLV01000007.1"/>
</dbReference>
<organism evidence="9 10">
    <name type="scientific">Pararhizobium polonicum</name>
    <dbReference type="NCBI Taxonomy" id="1612624"/>
    <lineage>
        <taxon>Bacteria</taxon>
        <taxon>Pseudomonadati</taxon>
        <taxon>Pseudomonadota</taxon>
        <taxon>Alphaproteobacteria</taxon>
        <taxon>Hyphomicrobiales</taxon>
        <taxon>Rhizobiaceae</taxon>
        <taxon>Rhizobium/Agrobacterium group</taxon>
        <taxon>Pararhizobium</taxon>
    </lineage>
</organism>
<dbReference type="CDD" id="cd18748">
    <property type="entry name" value="PIN_VapC4-5_FitB-like"/>
    <property type="match status" value="1"/>
</dbReference>
<evidence type="ECO:0000256" key="4">
    <source>
        <dbReference type="ARBA" id="ARBA00022723"/>
    </source>
</evidence>
<dbReference type="SUPFAM" id="SSF88723">
    <property type="entry name" value="PIN domain-like"/>
    <property type="match status" value="1"/>
</dbReference>
<evidence type="ECO:0000256" key="2">
    <source>
        <dbReference type="ARBA" id="ARBA00022649"/>
    </source>
</evidence>
<evidence type="ECO:0000256" key="5">
    <source>
        <dbReference type="ARBA" id="ARBA00022801"/>
    </source>
</evidence>
<comment type="similarity">
    <text evidence="7">Belongs to the PINc/VapC protein family.</text>
</comment>
<evidence type="ECO:0000256" key="3">
    <source>
        <dbReference type="ARBA" id="ARBA00022722"/>
    </source>
</evidence>
<evidence type="ECO:0000313" key="9">
    <source>
        <dbReference type="EMBL" id="OBZ95315.1"/>
    </source>
</evidence>
<dbReference type="Proteomes" id="UP000093111">
    <property type="component" value="Unassembled WGS sequence"/>
</dbReference>
<keyword evidence="5" id="KW-0378">Hydrolase</keyword>
<dbReference type="Gene3D" id="3.40.50.1010">
    <property type="entry name" value="5'-nuclease"/>
    <property type="match status" value="1"/>
</dbReference>
<dbReference type="Pfam" id="PF01850">
    <property type="entry name" value="PIN"/>
    <property type="match status" value="1"/>
</dbReference>
<accession>A0A1C7P223</accession>
<proteinExistence type="inferred from homology"/>
<evidence type="ECO:0000259" key="8">
    <source>
        <dbReference type="Pfam" id="PF01850"/>
    </source>
</evidence>
<dbReference type="GO" id="GO:0016787">
    <property type="term" value="F:hydrolase activity"/>
    <property type="evidence" value="ECO:0007669"/>
    <property type="project" value="UniProtKB-KW"/>
</dbReference>
<dbReference type="STRING" id="1612624.ADU59_12075"/>
<comment type="cofactor">
    <cofactor evidence="1">
        <name>Mg(2+)</name>
        <dbReference type="ChEBI" id="CHEBI:18420"/>
    </cofactor>
</comment>
<keyword evidence="4" id="KW-0479">Metal-binding</keyword>
<dbReference type="PANTHER" id="PTHR33653:SF1">
    <property type="entry name" value="RIBONUCLEASE VAPC2"/>
    <property type="match status" value="1"/>
</dbReference>
<keyword evidence="10" id="KW-1185">Reference proteome</keyword>
<reference evidence="9 10" key="1">
    <citation type="journal article" date="2016" name="Syst. Appl. Microbiol.">
        <title>Pararhizobium polonicum sp. nov. isolated from tumors on stone fruit rootstocks.</title>
        <authorList>
            <person name="Pulawska J."/>
            <person name="Kuzmanovic N."/>
            <person name="Willems A."/>
            <person name="Pothier J.F."/>
        </authorList>
    </citation>
    <scope>NUCLEOTIDE SEQUENCE [LARGE SCALE GENOMIC DNA]</scope>
    <source>
        <strain evidence="9 10">F5.1</strain>
    </source>
</reference>
<gene>
    <name evidence="9" type="ORF">ADU59_12075</name>
</gene>
<evidence type="ECO:0000256" key="6">
    <source>
        <dbReference type="ARBA" id="ARBA00022842"/>
    </source>
</evidence>
<evidence type="ECO:0000313" key="10">
    <source>
        <dbReference type="Proteomes" id="UP000093111"/>
    </source>
</evidence>
<dbReference type="OrthoDB" id="9796690at2"/>
<dbReference type="GO" id="GO:0004518">
    <property type="term" value="F:nuclease activity"/>
    <property type="evidence" value="ECO:0007669"/>
    <property type="project" value="UniProtKB-KW"/>
</dbReference>
<protein>
    <submittedName>
        <fullName evidence="9">Transcriptional regulator</fullName>
    </submittedName>
</protein>
<keyword evidence="2" id="KW-1277">Toxin-antitoxin system</keyword>
<dbReference type="PANTHER" id="PTHR33653">
    <property type="entry name" value="RIBONUCLEASE VAPC2"/>
    <property type="match status" value="1"/>
</dbReference>
<dbReference type="InterPro" id="IPR002716">
    <property type="entry name" value="PIN_dom"/>
</dbReference>
<dbReference type="InterPro" id="IPR029060">
    <property type="entry name" value="PIN-like_dom_sf"/>
</dbReference>
<name>A0A1C7P223_9HYPH</name>
<dbReference type="AlphaFoldDB" id="A0A1C7P223"/>
<evidence type="ECO:0000256" key="7">
    <source>
        <dbReference type="ARBA" id="ARBA00038093"/>
    </source>
</evidence>
<keyword evidence="6" id="KW-0460">Magnesium</keyword>
<comment type="caution">
    <text evidence="9">The sequence shown here is derived from an EMBL/GenBank/DDBJ whole genome shotgun (WGS) entry which is preliminary data.</text>
</comment>
<keyword evidence="3" id="KW-0540">Nuclease</keyword>
<dbReference type="GO" id="GO:0046872">
    <property type="term" value="F:metal ion binding"/>
    <property type="evidence" value="ECO:0007669"/>
    <property type="project" value="UniProtKB-KW"/>
</dbReference>
<dbReference type="EMBL" id="LGLV01000007">
    <property type="protein sequence ID" value="OBZ95315.1"/>
    <property type="molecule type" value="Genomic_DNA"/>
</dbReference>